<dbReference type="InterPro" id="IPR049562">
    <property type="entry name" value="SLC25A33/36-like"/>
</dbReference>
<keyword evidence="5" id="KW-0677">Repeat</keyword>
<dbReference type="RefSeq" id="XP_031574024.1">
    <property type="nucleotide sequence ID" value="XM_031718164.1"/>
</dbReference>
<feature type="repeat" description="Solcar" evidence="10">
    <location>
        <begin position="18"/>
        <end position="123"/>
    </location>
</feature>
<dbReference type="GO" id="GO:0005743">
    <property type="term" value="C:mitochondrial inner membrane"/>
    <property type="evidence" value="ECO:0007669"/>
    <property type="project" value="UniProtKB-SubCell"/>
</dbReference>
<keyword evidence="6" id="KW-0999">Mitochondrion inner membrane</keyword>
<keyword evidence="9 10" id="KW-0472">Membrane</keyword>
<gene>
    <name evidence="13" type="primary">LOC116307848</name>
</gene>
<evidence type="ECO:0000256" key="5">
    <source>
        <dbReference type="ARBA" id="ARBA00022737"/>
    </source>
</evidence>
<evidence type="ECO:0000256" key="9">
    <source>
        <dbReference type="ARBA" id="ARBA00023136"/>
    </source>
</evidence>
<comment type="similarity">
    <text evidence="2 11">Belongs to the mitochondrial carrier (TC 2.A.29) family.</text>
</comment>
<dbReference type="GO" id="GO:1990519">
    <property type="term" value="P:pyrimidine nucleotide import into mitochondrion"/>
    <property type="evidence" value="ECO:0007669"/>
    <property type="project" value="TreeGrafter"/>
</dbReference>
<evidence type="ECO:0000256" key="2">
    <source>
        <dbReference type="ARBA" id="ARBA00006375"/>
    </source>
</evidence>
<evidence type="ECO:0000313" key="12">
    <source>
        <dbReference type="Proteomes" id="UP000515163"/>
    </source>
</evidence>
<dbReference type="AlphaFoldDB" id="A0A6P8J352"/>
<reference evidence="13" key="1">
    <citation type="submission" date="2025-08" db="UniProtKB">
        <authorList>
            <consortium name="RefSeq"/>
        </authorList>
    </citation>
    <scope>IDENTIFICATION</scope>
    <source>
        <tissue evidence="13">Tentacle</tissue>
    </source>
</reference>
<evidence type="ECO:0000256" key="4">
    <source>
        <dbReference type="ARBA" id="ARBA00022692"/>
    </source>
</evidence>
<dbReference type="InterPro" id="IPR002067">
    <property type="entry name" value="MCP"/>
</dbReference>
<keyword evidence="8" id="KW-0496">Mitochondrion</keyword>
<evidence type="ECO:0000256" key="6">
    <source>
        <dbReference type="ARBA" id="ARBA00022792"/>
    </source>
</evidence>
<accession>A0A6P8J352</accession>
<proteinExistence type="inferred from homology"/>
<keyword evidence="3 11" id="KW-0813">Transport</keyword>
<evidence type="ECO:0000256" key="1">
    <source>
        <dbReference type="ARBA" id="ARBA00004448"/>
    </source>
</evidence>
<dbReference type="FunCoup" id="A0A6P8J352">
    <property type="interactions" value="2639"/>
</dbReference>
<protein>
    <submittedName>
        <fullName evidence="13">Solute carrier family 25 member 36-A-like</fullName>
    </submittedName>
</protein>
<dbReference type="SUPFAM" id="SSF103506">
    <property type="entry name" value="Mitochondrial carrier"/>
    <property type="match status" value="1"/>
</dbReference>
<dbReference type="Pfam" id="PF00153">
    <property type="entry name" value="Mito_carr"/>
    <property type="match status" value="3"/>
</dbReference>
<evidence type="ECO:0000256" key="7">
    <source>
        <dbReference type="ARBA" id="ARBA00022989"/>
    </source>
</evidence>
<evidence type="ECO:0000256" key="3">
    <source>
        <dbReference type="ARBA" id="ARBA00022448"/>
    </source>
</evidence>
<evidence type="ECO:0000256" key="11">
    <source>
        <dbReference type="RuleBase" id="RU000488"/>
    </source>
</evidence>
<dbReference type="Gene3D" id="1.50.40.10">
    <property type="entry name" value="Mitochondrial carrier domain"/>
    <property type="match status" value="2"/>
</dbReference>
<dbReference type="InParanoid" id="A0A6P8J352"/>
<evidence type="ECO:0000256" key="10">
    <source>
        <dbReference type="PROSITE-ProRule" id="PRU00282"/>
    </source>
</evidence>
<feature type="repeat" description="Solcar" evidence="10">
    <location>
        <begin position="133"/>
        <end position="216"/>
    </location>
</feature>
<dbReference type="Proteomes" id="UP000515163">
    <property type="component" value="Unplaced"/>
</dbReference>
<dbReference type="InterPro" id="IPR018108">
    <property type="entry name" value="MCP_transmembrane"/>
</dbReference>
<feature type="repeat" description="Solcar" evidence="10">
    <location>
        <begin position="232"/>
        <end position="320"/>
    </location>
</feature>
<keyword evidence="12" id="KW-1185">Reference proteome</keyword>
<keyword evidence="4 10" id="KW-0812">Transmembrane</keyword>
<name>A0A6P8J352_ACTTE</name>
<dbReference type="PROSITE" id="PS50920">
    <property type="entry name" value="SOLCAR"/>
    <property type="match status" value="3"/>
</dbReference>
<sequence>MRNSPFNSLRRNTMASSQSTFVHLIAGGVAGTVGSSLTCPLEVVKTRLQSSVTTFHATTCVSGVGTVPIQVSYQKPTGILMCLKNIIQYEGVPALFRGLGPTLIGVAPSRAIYFSFYATAKNKFNRSGWLVPESKMVHMMSACSAGLLTSTATSPLWVCKTRLQLYNGRRQRLWRVIFSIYQKEGIRGYYRGLSASYVGVTETCIHFVIYEHIKSKLRVHKLQTRGGQKSAFDFVEFMLAAATSKTIASIVAYPHEVVRTRLRQQESDGTRRYHSFFQTLKKIALEEGRRGLYSGLGTQLIRQIPNTALVFLTYEAIVSFLCKED</sequence>
<dbReference type="PANTHER" id="PTHR45829:SF4">
    <property type="entry name" value="MITOCHONDRIAL CARRIER PROTEIN RIM2"/>
    <property type="match status" value="1"/>
</dbReference>
<dbReference type="GeneID" id="116307848"/>
<dbReference type="OrthoDB" id="269120at2759"/>
<evidence type="ECO:0000256" key="8">
    <source>
        <dbReference type="ARBA" id="ARBA00023128"/>
    </source>
</evidence>
<dbReference type="PRINTS" id="PR00926">
    <property type="entry name" value="MITOCARRIER"/>
</dbReference>
<organism evidence="12 13">
    <name type="scientific">Actinia tenebrosa</name>
    <name type="common">Australian red waratah sea anemone</name>
    <dbReference type="NCBI Taxonomy" id="6105"/>
    <lineage>
        <taxon>Eukaryota</taxon>
        <taxon>Metazoa</taxon>
        <taxon>Cnidaria</taxon>
        <taxon>Anthozoa</taxon>
        <taxon>Hexacorallia</taxon>
        <taxon>Actiniaria</taxon>
        <taxon>Actiniidae</taxon>
        <taxon>Actinia</taxon>
    </lineage>
</organism>
<dbReference type="PANTHER" id="PTHR45829">
    <property type="entry name" value="MITOCHONDRIAL CARRIER PROTEIN RIM2"/>
    <property type="match status" value="1"/>
</dbReference>
<dbReference type="KEGG" id="aten:116307848"/>
<keyword evidence="7" id="KW-1133">Transmembrane helix</keyword>
<dbReference type="GO" id="GO:0015218">
    <property type="term" value="F:pyrimidine nucleotide transmembrane transporter activity"/>
    <property type="evidence" value="ECO:0007669"/>
    <property type="project" value="InterPro"/>
</dbReference>
<evidence type="ECO:0000313" key="13">
    <source>
        <dbReference type="RefSeq" id="XP_031574024.1"/>
    </source>
</evidence>
<comment type="subcellular location">
    <subcellularLocation>
        <location evidence="1">Mitochondrion inner membrane</location>
        <topology evidence="1">Multi-pass membrane protein</topology>
    </subcellularLocation>
</comment>
<dbReference type="InterPro" id="IPR023395">
    <property type="entry name" value="MCP_dom_sf"/>
</dbReference>